<dbReference type="SUPFAM" id="SSF103481">
    <property type="entry name" value="Multidrug resistance efflux transporter EmrE"/>
    <property type="match status" value="1"/>
</dbReference>
<sequence>MSAVPVHPTGHPARSSVGAWLWLVAAMISEIVATGSLHLTHGFTDVVPTIVVIVGYCLSFFCLTNTAEVIPLGLAYAVWTALGTIAVCIIGVVALHQAISWPAGIGIALIVIGVCVINLRGGGIVRPDYQSMASEGSSVTPEILSALDESPPR</sequence>
<accession>A0A846WWT6</accession>
<comment type="subcellular location">
    <subcellularLocation>
        <location evidence="1 9">Cell membrane</location>
        <topology evidence="1 9">Multi-pass membrane protein</topology>
    </subcellularLocation>
</comment>
<evidence type="ECO:0000256" key="5">
    <source>
        <dbReference type="ARBA" id="ARBA00022692"/>
    </source>
</evidence>
<protein>
    <submittedName>
        <fullName evidence="11">Multidrug efflux SMR transporter</fullName>
    </submittedName>
</protein>
<name>A0A846WWT6_9ACTN</name>
<organism evidence="11 12">
    <name type="scientific">Gordonia polyisoprenivorans</name>
    <dbReference type="NCBI Taxonomy" id="84595"/>
    <lineage>
        <taxon>Bacteria</taxon>
        <taxon>Bacillati</taxon>
        <taxon>Actinomycetota</taxon>
        <taxon>Actinomycetes</taxon>
        <taxon>Mycobacteriales</taxon>
        <taxon>Gordoniaceae</taxon>
        <taxon>Gordonia</taxon>
    </lineage>
</organism>
<dbReference type="RefSeq" id="WP_081482509.1">
    <property type="nucleotide sequence ID" value="NZ_JAAXPC010000030.1"/>
</dbReference>
<evidence type="ECO:0000256" key="8">
    <source>
        <dbReference type="ARBA" id="ARBA00023251"/>
    </source>
</evidence>
<evidence type="ECO:0000256" key="3">
    <source>
        <dbReference type="ARBA" id="ARBA00022448"/>
    </source>
</evidence>
<keyword evidence="7 10" id="KW-0472">Membrane</keyword>
<dbReference type="EMBL" id="JAAXPC010000030">
    <property type="protein sequence ID" value="NKY05190.1"/>
    <property type="molecule type" value="Genomic_DNA"/>
</dbReference>
<comment type="similarity">
    <text evidence="2">Belongs to the drug/metabolite transporter (DMT) superfamily. Small multidrug resistance (SMR) (TC 2.A.7.1) family. Mmr subfamily.</text>
</comment>
<evidence type="ECO:0000256" key="4">
    <source>
        <dbReference type="ARBA" id="ARBA00022475"/>
    </source>
</evidence>
<dbReference type="GO" id="GO:0005886">
    <property type="term" value="C:plasma membrane"/>
    <property type="evidence" value="ECO:0007669"/>
    <property type="project" value="UniProtKB-SubCell"/>
</dbReference>
<dbReference type="PANTHER" id="PTHR30561">
    <property type="entry name" value="SMR FAMILY PROTON-DEPENDENT DRUG EFFLUX TRANSPORTER SUGE"/>
    <property type="match status" value="1"/>
</dbReference>
<dbReference type="InterPro" id="IPR045324">
    <property type="entry name" value="Small_multidrug_res"/>
</dbReference>
<feature type="transmembrane region" description="Helical" evidence="10">
    <location>
        <begin position="101"/>
        <end position="119"/>
    </location>
</feature>
<dbReference type="PANTHER" id="PTHR30561:SF1">
    <property type="entry name" value="MULTIDRUG TRANSPORTER EMRE"/>
    <property type="match status" value="1"/>
</dbReference>
<gene>
    <name evidence="11" type="ORF">HGA05_26905</name>
</gene>
<evidence type="ECO:0000256" key="6">
    <source>
        <dbReference type="ARBA" id="ARBA00022989"/>
    </source>
</evidence>
<keyword evidence="5 9" id="KW-0812">Transmembrane</keyword>
<evidence type="ECO:0000256" key="9">
    <source>
        <dbReference type="RuleBase" id="RU003942"/>
    </source>
</evidence>
<dbReference type="GO" id="GO:0046677">
    <property type="term" value="P:response to antibiotic"/>
    <property type="evidence" value="ECO:0007669"/>
    <property type="project" value="UniProtKB-KW"/>
</dbReference>
<evidence type="ECO:0000313" key="11">
    <source>
        <dbReference type="EMBL" id="NKY05190.1"/>
    </source>
</evidence>
<comment type="caution">
    <text evidence="11">The sequence shown here is derived from an EMBL/GenBank/DDBJ whole genome shotgun (WGS) entry which is preliminary data.</text>
</comment>
<evidence type="ECO:0000256" key="2">
    <source>
        <dbReference type="ARBA" id="ARBA00007822"/>
    </source>
</evidence>
<proteinExistence type="inferred from homology"/>
<dbReference type="GO" id="GO:0022857">
    <property type="term" value="F:transmembrane transporter activity"/>
    <property type="evidence" value="ECO:0007669"/>
    <property type="project" value="InterPro"/>
</dbReference>
<reference evidence="11 12" key="1">
    <citation type="submission" date="2020-04" db="EMBL/GenBank/DDBJ databases">
        <title>MicrobeNet Type strains.</title>
        <authorList>
            <person name="Nicholson A.C."/>
        </authorList>
    </citation>
    <scope>NUCLEOTIDE SEQUENCE [LARGE SCALE GENOMIC DNA]</scope>
    <source>
        <strain evidence="11 12">ATCC BAA-14</strain>
    </source>
</reference>
<dbReference type="Proteomes" id="UP000563898">
    <property type="component" value="Unassembled WGS sequence"/>
</dbReference>
<keyword evidence="3" id="KW-0813">Transport</keyword>
<feature type="transmembrane region" description="Helical" evidence="10">
    <location>
        <begin position="46"/>
        <end position="64"/>
    </location>
</feature>
<evidence type="ECO:0000256" key="7">
    <source>
        <dbReference type="ARBA" id="ARBA00023136"/>
    </source>
</evidence>
<keyword evidence="8" id="KW-0046">Antibiotic resistance</keyword>
<dbReference type="InterPro" id="IPR037185">
    <property type="entry name" value="EmrE-like"/>
</dbReference>
<keyword evidence="6 10" id="KW-1133">Transmembrane helix</keyword>
<evidence type="ECO:0000256" key="10">
    <source>
        <dbReference type="SAM" id="Phobius"/>
    </source>
</evidence>
<feature type="transmembrane region" description="Helical" evidence="10">
    <location>
        <begin position="76"/>
        <end position="95"/>
    </location>
</feature>
<dbReference type="InterPro" id="IPR000390">
    <property type="entry name" value="Small_drug/metabolite_transptr"/>
</dbReference>
<feature type="transmembrane region" description="Helical" evidence="10">
    <location>
        <begin position="20"/>
        <end position="40"/>
    </location>
</feature>
<evidence type="ECO:0000313" key="12">
    <source>
        <dbReference type="Proteomes" id="UP000563898"/>
    </source>
</evidence>
<dbReference type="Pfam" id="PF00893">
    <property type="entry name" value="Multi_Drug_Res"/>
    <property type="match status" value="1"/>
</dbReference>
<evidence type="ECO:0000256" key="1">
    <source>
        <dbReference type="ARBA" id="ARBA00004651"/>
    </source>
</evidence>
<dbReference type="AlphaFoldDB" id="A0A846WWT6"/>
<dbReference type="Gene3D" id="1.10.3730.20">
    <property type="match status" value="1"/>
</dbReference>
<keyword evidence="4" id="KW-1003">Cell membrane</keyword>